<name>A0AAV3RNB9_LITER</name>
<keyword evidence="2" id="KW-1185">Reference proteome</keyword>
<protein>
    <submittedName>
        <fullName evidence="1">Uncharacterized protein</fullName>
    </submittedName>
</protein>
<evidence type="ECO:0000313" key="2">
    <source>
        <dbReference type="Proteomes" id="UP001454036"/>
    </source>
</evidence>
<reference evidence="1 2" key="1">
    <citation type="submission" date="2024-01" db="EMBL/GenBank/DDBJ databases">
        <title>The complete chloroplast genome sequence of Lithospermum erythrorhizon: insights into the phylogenetic relationship among Boraginaceae species and the maternal lineages of purple gromwells.</title>
        <authorList>
            <person name="Okada T."/>
            <person name="Watanabe K."/>
        </authorList>
    </citation>
    <scope>NUCLEOTIDE SEQUENCE [LARGE SCALE GENOMIC DNA]</scope>
</reference>
<comment type="caution">
    <text evidence="1">The sequence shown here is derived from an EMBL/GenBank/DDBJ whole genome shotgun (WGS) entry which is preliminary data.</text>
</comment>
<gene>
    <name evidence="1" type="ORF">LIER_42351</name>
</gene>
<dbReference type="EMBL" id="BAABME010029072">
    <property type="protein sequence ID" value="GAA0183163.1"/>
    <property type="molecule type" value="Genomic_DNA"/>
</dbReference>
<dbReference type="AlphaFoldDB" id="A0AAV3RNB9"/>
<dbReference type="Proteomes" id="UP001454036">
    <property type="component" value="Unassembled WGS sequence"/>
</dbReference>
<evidence type="ECO:0000313" key="1">
    <source>
        <dbReference type="EMBL" id="GAA0183163.1"/>
    </source>
</evidence>
<accession>A0AAV3RNB9</accession>
<organism evidence="1 2">
    <name type="scientific">Lithospermum erythrorhizon</name>
    <name type="common">Purple gromwell</name>
    <name type="synonym">Lithospermum officinale var. erythrorhizon</name>
    <dbReference type="NCBI Taxonomy" id="34254"/>
    <lineage>
        <taxon>Eukaryota</taxon>
        <taxon>Viridiplantae</taxon>
        <taxon>Streptophyta</taxon>
        <taxon>Embryophyta</taxon>
        <taxon>Tracheophyta</taxon>
        <taxon>Spermatophyta</taxon>
        <taxon>Magnoliopsida</taxon>
        <taxon>eudicotyledons</taxon>
        <taxon>Gunneridae</taxon>
        <taxon>Pentapetalae</taxon>
        <taxon>asterids</taxon>
        <taxon>lamiids</taxon>
        <taxon>Boraginales</taxon>
        <taxon>Boraginaceae</taxon>
        <taxon>Boraginoideae</taxon>
        <taxon>Lithospermeae</taxon>
        <taxon>Lithospermum</taxon>
    </lineage>
</organism>
<proteinExistence type="predicted"/>
<sequence length="100" mass="11224">MPHGRSIQSGLSYIKDAMIWTIGNGLNINIGKDNWLPDHHQANLSSYYNPHANHNYPVLVSVFLLNNTNWNTPLLSSMFPPHIVIKILKIIHTGGPDVQT</sequence>